<comment type="similarity">
    <text evidence="2">Belongs to the bacterial solute-binding protein 2 family.</text>
</comment>
<dbReference type="InterPro" id="IPR025997">
    <property type="entry name" value="SBP_2_dom"/>
</dbReference>
<keyword evidence="6" id="KW-1185">Reference proteome</keyword>
<dbReference type="GO" id="GO:0030246">
    <property type="term" value="F:carbohydrate binding"/>
    <property type="evidence" value="ECO:0007669"/>
    <property type="project" value="UniProtKB-ARBA"/>
</dbReference>
<name>A0A7R7DUP5_9ACTN</name>
<organism evidence="5 6">
    <name type="scientific">Actinocatenispora thailandica</name>
    <dbReference type="NCBI Taxonomy" id="227318"/>
    <lineage>
        <taxon>Bacteria</taxon>
        <taxon>Bacillati</taxon>
        <taxon>Actinomycetota</taxon>
        <taxon>Actinomycetes</taxon>
        <taxon>Micromonosporales</taxon>
        <taxon>Micromonosporaceae</taxon>
        <taxon>Actinocatenispora</taxon>
    </lineage>
</organism>
<feature type="domain" description="Periplasmic binding protein" evidence="4">
    <location>
        <begin position="6"/>
        <end position="253"/>
    </location>
</feature>
<sequence length="280" mass="28808">MASAEFVNPLPQYPAWRTIGDCMASEAKSRGIDFTESGPTGGTLDATKMIQQIQQATADKKGAIITFPASDAFTPVLQNARKAGIVTGTLYGDGGDVVVGPNYTKLGKMFVDAIAKRPGQQNLGLMAQSDTGQAKQWTAGVVAAAKATSNVKVVGTVYTNDDAAKALDQANALLTAHPDINVIASHMGSVTPGVVAAIKSRNLVGKVVFVASGADNGGKEAVAHGIAYGAWLQGLCDEGKTIIDAVADKAEGKTVPAHIDAKETIGTKKNLSTLLGQGWG</sequence>
<reference evidence="5 6" key="1">
    <citation type="submission" date="2020-08" db="EMBL/GenBank/DDBJ databases">
        <title>Whole genome shotgun sequence of Actinocatenispora thailandica NBRC 105041.</title>
        <authorList>
            <person name="Komaki H."/>
            <person name="Tamura T."/>
        </authorList>
    </citation>
    <scope>NUCLEOTIDE SEQUENCE [LARGE SCALE GENOMIC DNA]</scope>
    <source>
        <strain evidence="5 6">NBRC 105041</strain>
    </source>
</reference>
<dbReference type="SUPFAM" id="SSF53822">
    <property type="entry name" value="Periplasmic binding protein-like I"/>
    <property type="match status" value="1"/>
</dbReference>
<dbReference type="Pfam" id="PF13407">
    <property type="entry name" value="Peripla_BP_4"/>
    <property type="match status" value="1"/>
</dbReference>
<evidence type="ECO:0000256" key="2">
    <source>
        <dbReference type="ARBA" id="ARBA00007639"/>
    </source>
</evidence>
<protein>
    <recommendedName>
        <fullName evidence="4">Periplasmic binding protein domain-containing protein</fullName>
    </recommendedName>
</protein>
<accession>A0A7R7DUP5</accession>
<dbReference type="Proteomes" id="UP000611640">
    <property type="component" value="Chromosome"/>
</dbReference>
<dbReference type="GO" id="GO:0030313">
    <property type="term" value="C:cell envelope"/>
    <property type="evidence" value="ECO:0007669"/>
    <property type="project" value="UniProtKB-SubCell"/>
</dbReference>
<evidence type="ECO:0000259" key="4">
    <source>
        <dbReference type="Pfam" id="PF13407"/>
    </source>
</evidence>
<comment type="subcellular location">
    <subcellularLocation>
        <location evidence="1">Cell envelope</location>
    </subcellularLocation>
</comment>
<dbReference type="Gene3D" id="3.40.50.2300">
    <property type="match status" value="2"/>
</dbReference>
<dbReference type="PANTHER" id="PTHR46847:SF4">
    <property type="entry name" value="AUTOINDUCER 2-BINDING PROTEIN LSRB"/>
    <property type="match status" value="1"/>
</dbReference>
<dbReference type="RefSeq" id="WP_203963932.1">
    <property type="nucleotide sequence ID" value="NZ_AP023355.1"/>
</dbReference>
<evidence type="ECO:0000256" key="3">
    <source>
        <dbReference type="ARBA" id="ARBA00022729"/>
    </source>
</evidence>
<keyword evidence="3" id="KW-0732">Signal</keyword>
<gene>
    <name evidence="5" type="ORF">Athai_52750</name>
</gene>
<dbReference type="AlphaFoldDB" id="A0A7R7DUP5"/>
<dbReference type="PANTHER" id="PTHR46847">
    <property type="entry name" value="D-ALLOSE-BINDING PERIPLASMIC PROTEIN-RELATED"/>
    <property type="match status" value="1"/>
</dbReference>
<dbReference type="KEGG" id="atl:Athai_52750"/>
<dbReference type="CDD" id="cd01536">
    <property type="entry name" value="PBP1_ABC_sugar_binding-like"/>
    <property type="match status" value="1"/>
</dbReference>
<proteinExistence type="inferred from homology"/>
<evidence type="ECO:0000313" key="6">
    <source>
        <dbReference type="Proteomes" id="UP000611640"/>
    </source>
</evidence>
<evidence type="ECO:0000313" key="5">
    <source>
        <dbReference type="EMBL" id="BCJ37772.1"/>
    </source>
</evidence>
<dbReference type="EMBL" id="AP023355">
    <property type="protein sequence ID" value="BCJ37772.1"/>
    <property type="molecule type" value="Genomic_DNA"/>
</dbReference>
<dbReference type="InterPro" id="IPR028082">
    <property type="entry name" value="Peripla_BP_I"/>
</dbReference>
<evidence type="ECO:0000256" key="1">
    <source>
        <dbReference type="ARBA" id="ARBA00004196"/>
    </source>
</evidence>